<dbReference type="Proteomes" id="UP000671908">
    <property type="component" value="Chromosome"/>
</dbReference>
<evidence type="ECO:0000256" key="1">
    <source>
        <dbReference type="ARBA" id="ARBA00023125"/>
    </source>
</evidence>
<sequence>MIRKPTHPGEVFLKDVLEPLGINVTDAAKMLGVTRKTLSEFVNGKSALSPEMAIRIAKATATTPESWMAMQMKLTLFLASQHEPENVKVACLA</sequence>
<dbReference type="Pfam" id="PF01381">
    <property type="entry name" value="HTH_3"/>
    <property type="match status" value="1"/>
</dbReference>
<dbReference type="AlphaFoldDB" id="A0A975F424"/>
<dbReference type="CDD" id="cd00093">
    <property type="entry name" value="HTH_XRE"/>
    <property type="match status" value="1"/>
</dbReference>
<dbReference type="GO" id="GO:0003677">
    <property type="term" value="F:DNA binding"/>
    <property type="evidence" value="ECO:0007669"/>
    <property type="project" value="UniProtKB-KW"/>
</dbReference>
<dbReference type="InterPro" id="IPR010982">
    <property type="entry name" value="Lambda_DNA-bd_dom_sf"/>
</dbReference>
<dbReference type="PANTHER" id="PTHR36924">
    <property type="entry name" value="ANTITOXIN HIGA-1"/>
    <property type="match status" value="1"/>
</dbReference>
<gene>
    <name evidence="3" type="ORF">HRQ91_03760</name>
</gene>
<evidence type="ECO:0000313" key="4">
    <source>
        <dbReference type="Proteomes" id="UP000671908"/>
    </source>
</evidence>
<name>A0A975F424_9SPIR</name>
<dbReference type="InterPro" id="IPR001387">
    <property type="entry name" value="Cro/C1-type_HTH"/>
</dbReference>
<dbReference type="KEGG" id="tpav:HRQ91_03760"/>
<feature type="domain" description="HTH cro/C1-type" evidence="2">
    <location>
        <begin position="13"/>
        <end position="67"/>
    </location>
</feature>
<keyword evidence="4" id="KW-1185">Reference proteome</keyword>
<dbReference type="SUPFAM" id="SSF47413">
    <property type="entry name" value="lambda repressor-like DNA-binding domains"/>
    <property type="match status" value="1"/>
</dbReference>
<accession>A0A975F424</accession>
<dbReference type="PANTHER" id="PTHR36924:SF1">
    <property type="entry name" value="ANTITOXIN HIGA-1"/>
    <property type="match status" value="1"/>
</dbReference>
<proteinExistence type="predicted"/>
<dbReference type="EMBL" id="CP054142">
    <property type="protein sequence ID" value="QTQ13644.1"/>
    <property type="molecule type" value="Genomic_DNA"/>
</dbReference>
<dbReference type="SMART" id="SM00530">
    <property type="entry name" value="HTH_XRE"/>
    <property type="match status" value="1"/>
</dbReference>
<dbReference type="InterPro" id="IPR013430">
    <property type="entry name" value="Toxin_antidote_HigA"/>
</dbReference>
<dbReference type="NCBIfam" id="TIGR02607">
    <property type="entry name" value="antidote_HigA"/>
    <property type="match status" value="1"/>
</dbReference>
<evidence type="ECO:0000313" key="3">
    <source>
        <dbReference type="EMBL" id="QTQ13644.1"/>
    </source>
</evidence>
<dbReference type="PROSITE" id="PS50943">
    <property type="entry name" value="HTH_CROC1"/>
    <property type="match status" value="1"/>
</dbReference>
<dbReference type="Gene3D" id="1.10.260.40">
    <property type="entry name" value="lambda repressor-like DNA-binding domains"/>
    <property type="match status" value="1"/>
</dbReference>
<keyword evidence="1" id="KW-0238">DNA-binding</keyword>
<evidence type="ECO:0000259" key="2">
    <source>
        <dbReference type="PROSITE" id="PS50943"/>
    </source>
</evidence>
<protein>
    <submittedName>
        <fullName evidence="3">HigA family addiction module antidote protein</fullName>
    </submittedName>
</protein>
<dbReference type="RefSeq" id="WP_210120331.1">
    <property type="nucleotide sequence ID" value="NZ_CP054142.1"/>
</dbReference>
<organism evidence="3 4">
    <name type="scientific">Treponema parvum</name>
    <dbReference type="NCBI Taxonomy" id="138851"/>
    <lineage>
        <taxon>Bacteria</taxon>
        <taxon>Pseudomonadati</taxon>
        <taxon>Spirochaetota</taxon>
        <taxon>Spirochaetia</taxon>
        <taxon>Spirochaetales</taxon>
        <taxon>Treponemataceae</taxon>
        <taxon>Treponema</taxon>
    </lineage>
</organism>
<reference evidence="3 4" key="1">
    <citation type="journal article" date="2021" name="Microbiol. Resour. Announc.">
        <title>Complete Genome Sequences of Three Human Oral Treponema parvum Isolates.</title>
        <authorList>
            <person name="Zeng H."/>
            <person name="Watt R.M."/>
        </authorList>
    </citation>
    <scope>NUCLEOTIDE SEQUENCE [LARGE SCALE GENOMIC DNA]</scope>
    <source>
        <strain evidence="3 4">ATCC 700770</strain>
    </source>
</reference>